<name>A0A0B6ZC22_9EUPU</name>
<dbReference type="AlphaFoldDB" id="A0A0B6ZC22"/>
<feature type="non-terminal residue" evidence="1">
    <location>
        <position position="67"/>
    </location>
</feature>
<gene>
    <name evidence="1" type="primary">ORF54608</name>
</gene>
<protein>
    <submittedName>
        <fullName evidence="1">Uncharacterized protein</fullName>
    </submittedName>
</protein>
<organism evidence="1">
    <name type="scientific">Arion vulgaris</name>
    <dbReference type="NCBI Taxonomy" id="1028688"/>
    <lineage>
        <taxon>Eukaryota</taxon>
        <taxon>Metazoa</taxon>
        <taxon>Spiralia</taxon>
        <taxon>Lophotrochozoa</taxon>
        <taxon>Mollusca</taxon>
        <taxon>Gastropoda</taxon>
        <taxon>Heterobranchia</taxon>
        <taxon>Euthyneura</taxon>
        <taxon>Panpulmonata</taxon>
        <taxon>Eupulmonata</taxon>
        <taxon>Stylommatophora</taxon>
        <taxon>Helicina</taxon>
        <taxon>Arionoidea</taxon>
        <taxon>Arionidae</taxon>
        <taxon>Arion</taxon>
    </lineage>
</organism>
<evidence type="ECO:0000313" key="1">
    <source>
        <dbReference type="EMBL" id="CEK65305.1"/>
    </source>
</evidence>
<dbReference type="EMBL" id="HACG01018440">
    <property type="protein sequence ID" value="CEK65305.1"/>
    <property type="molecule type" value="Transcribed_RNA"/>
</dbReference>
<reference evidence="1" key="1">
    <citation type="submission" date="2014-12" db="EMBL/GenBank/DDBJ databases">
        <title>Insight into the proteome of Arion vulgaris.</title>
        <authorList>
            <person name="Aradska J."/>
            <person name="Bulat T."/>
            <person name="Smidak R."/>
            <person name="Sarate P."/>
            <person name="Gangsoo J."/>
            <person name="Sialana F."/>
            <person name="Bilban M."/>
            <person name="Lubec G."/>
        </authorList>
    </citation>
    <scope>NUCLEOTIDE SEQUENCE</scope>
    <source>
        <tissue evidence="1">Skin</tissue>
    </source>
</reference>
<proteinExistence type="predicted"/>
<sequence>MGLMSTGMVQYLLFNHQSRTQFGFRKVIGYTNTLFTLLHFIERTIEYEGQLYIIFINQKMASTDRVG</sequence>
<accession>A0A0B6ZC22</accession>